<dbReference type="EMBL" id="JBEPME010000001">
    <property type="protein sequence ID" value="MET3655825.1"/>
    <property type="molecule type" value="Genomic_DNA"/>
</dbReference>
<keyword evidence="3" id="KW-1185">Reference proteome</keyword>
<dbReference type="InterPro" id="IPR009875">
    <property type="entry name" value="PilZ_domain"/>
</dbReference>
<sequence length="131" mass="15259">MLYKRTEYFRYTFGEPLVAEFRIVVENGTDIESSPGECHFLDISPGGAKLFAKFDIPLERESVRLHIKFTLYEKLIDLQGVIVWKKPYSGGYMYGYDFDENVEIEHLIVEELKLRRRSESALGSAIKDEKK</sequence>
<dbReference type="RefSeq" id="WP_067211970.1">
    <property type="nucleotide sequence ID" value="NZ_CP014616.1"/>
</dbReference>
<accession>A0ABV2K5G3</accession>
<evidence type="ECO:0000259" key="1">
    <source>
        <dbReference type="Pfam" id="PF07238"/>
    </source>
</evidence>
<protein>
    <recommendedName>
        <fullName evidence="1">PilZ domain-containing protein</fullName>
    </recommendedName>
</protein>
<dbReference type="SUPFAM" id="SSF141371">
    <property type="entry name" value="PilZ domain-like"/>
    <property type="match status" value="1"/>
</dbReference>
<feature type="domain" description="PilZ" evidence="1">
    <location>
        <begin position="23"/>
        <end position="106"/>
    </location>
</feature>
<proteinExistence type="predicted"/>
<reference evidence="2 3" key="1">
    <citation type="submission" date="2024-06" db="EMBL/GenBank/DDBJ databases">
        <title>Sorghum-associated microbial communities from plants grown in Nebraska, USA.</title>
        <authorList>
            <person name="Schachtman D."/>
        </authorList>
    </citation>
    <scope>NUCLEOTIDE SEQUENCE [LARGE SCALE GENOMIC DNA]</scope>
    <source>
        <strain evidence="2 3">1288</strain>
    </source>
</reference>
<dbReference type="Proteomes" id="UP001549104">
    <property type="component" value="Unassembled WGS sequence"/>
</dbReference>
<evidence type="ECO:0000313" key="2">
    <source>
        <dbReference type="EMBL" id="MET3655825.1"/>
    </source>
</evidence>
<dbReference type="Gene3D" id="2.40.10.220">
    <property type="entry name" value="predicted glycosyltransferase like domains"/>
    <property type="match status" value="1"/>
</dbReference>
<comment type="caution">
    <text evidence="2">The sequence shown here is derived from an EMBL/GenBank/DDBJ whole genome shotgun (WGS) entry which is preliminary data.</text>
</comment>
<dbReference type="Pfam" id="PF07238">
    <property type="entry name" value="PilZ"/>
    <property type="match status" value="1"/>
</dbReference>
<name>A0ABV2K5G3_SPOPS</name>
<evidence type="ECO:0000313" key="3">
    <source>
        <dbReference type="Proteomes" id="UP001549104"/>
    </source>
</evidence>
<organism evidence="2 3">
    <name type="scientific">Sporosarcina psychrophila</name>
    <name type="common">Bacillus psychrophilus</name>
    <dbReference type="NCBI Taxonomy" id="1476"/>
    <lineage>
        <taxon>Bacteria</taxon>
        <taxon>Bacillati</taxon>
        <taxon>Bacillota</taxon>
        <taxon>Bacilli</taxon>
        <taxon>Bacillales</taxon>
        <taxon>Caryophanaceae</taxon>
        <taxon>Sporosarcina</taxon>
    </lineage>
</organism>
<gene>
    <name evidence="2" type="ORF">ABIC55_000909</name>
</gene>